<dbReference type="PANTHER" id="PTHR11902:SF1">
    <property type="entry name" value="ENOLASE"/>
    <property type="match status" value="1"/>
</dbReference>
<dbReference type="SMART" id="SM01193">
    <property type="entry name" value="Enolase_N"/>
    <property type="match status" value="1"/>
</dbReference>
<keyword evidence="5" id="KW-0324">Glycolysis</keyword>
<evidence type="ECO:0000256" key="6">
    <source>
        <dbReference type="ARBA" id="ARBA00023239"/>
    </source>
</evidence>
<protein>
    <recommendedName>
        <fullName evidence="3">phosphopyruvate hydratase</fullName>
        <ecNumber evidence="3">4.2.1.11</ecNumber>
    </recommendedName>
</protein>
<dbReference type="Gene3D" id="3.30.390.10">
    <property type="entry name" value="Enolase-like, N-terminal domain"/>
    <property type="match status" value="1"/>
</dbReference>
<dbReference type="SMART" id="SM01192">
    <property type="entry name" value="Enolase_C"/>
    <property type="match status" value="1"/>
</dbReference>
<evidence type="ECO:0000259" key="7">
    <source>
        <dbReference type="SMART" id="SM01192"/>
    </source>
</evidence>
<dbReference type="SUPFAM" id="SSF51604">
    <property type="entry name" value="Enolase C-terminal domain-like"/>
    <property type="match status" value="1"/>
</dbReference>
<evidence type="ECO:0000259" key="8">
    <source>
        <dbReference type="SMART" id="SM01193"/>
    </source>
</evidence>
<dbReference type="InterPro" id="IPR020810">
    <property type="entry name" value="Enolase_C"/>
</dbReference>
<comment type="pathway">
    <text evidence="1">Carbohydrate degradation; glycolysis; pyruvate from D-glyceraldehyde 3-phosphate: step 4/5.</text>
</comment>
<dbReference type="InterPro" id="IPR029017">
    <property type="entry name" value="Enolase-like_N"/>
</dbReference>
<dbReference type="Gene3D" id="1.20.890.10">
    <property type="entry name" value="cAMP-dependent protein kinase regulatory subunit, dimerization-anchoring domain"/>
    <property type="match status" value="1"/>
</dbReference>
<dbReference type="Proteomes" id="UP001470230">
    <property type="component" value="Unassembled WGS sequence"/>
</dbReference>
<dbReference type="Gene3D" id="3.20.20.120">
    <property type="entry name" value="Enolase-like C-terminal domain"/>
    <property type="match status" value="2"/>
</dbReference>
<gene>
    <name evidence="9" type="ORF">M9Y10_010027</name>
</gene>
<proteinExistence type="inferred from homology"/>
<keyword evidence="4" id="KW-0460">Magnesium</keyword>
<dbReference type="InterPro" id="IPR000941">
    <property type="entry name" value="Enolase"/>
</dbReference>
<dbReference type="SUPFAM" id="SSF47391">
    <property type="entry name" value="Dimerization-anchoring domain of cAMP-dependent PK regulatory subunit"/>
    <property type="match status" value="1"/>
</dbReference>
<dbReference type="EMBL" id="JAPFFF010000015">
    <property type="protein sequence ID" value="KAK8867058.1"/>
    <property type="molecule type" value="Genomic_DNA"/>
</dbReference>
<evidence type="ECO:0000313" key="10">
    <source>
        <dbReference type="Proteomes" id="UP001470230"/>
    </source>
</evidence>
<feature type="domain" description="Enolase C-terminal TIM barrel" evidence="7">
    <location>
        <begin position="200"/>
        <end position="443"/>
    </location>
</feature>
<dbReference type="InterPro" id="IPR036849">
    <property type="entry name" value="Enolase-like_C_sf"/>
</dbReference>
<name>A0ABR2IQ30_9EUKA</name>
<dbReference type="PANTHER" id="PTHR11902">
    <property type="entry name" value="ENOLASE"/>
    <property type="match status" value="1"/>
</dbReference>
<evidence type="ECO:0000256" key="5">
    <source>
        <dbReference type="ARBA" id="ARBA00023152"/>
    </source>
</evidence>
<dbReference type="InterPro" id="IPR020811">
    <property type="entry name" value="Enolase_N"/>
</dbReference>
<dbReference type="Pfam" id="PF00113">
    <property type="entry name" value="Enolase_C"/>
    <property type="match status" value="1"/>
</dbReference>
<comment type="caution">
    <text evidence="9">The sequence shown here is derived from an EMBL/GenBank/DDBJ whole genome shotgun (WGS) entry which is preliminary data.</text>
</comment>
<dbReference type="PIRSF" id="PIRSF001400">
    <property type="entry name" value="Enolase"/>
    <property type="match status" value="1"/>
</dbReference>
<sequence length="445" mass="48643">MAQEETRAATEYAEKWGIQSTFEDALTNLMVNHPDDPMGFMYDQIVGKAAPPVIDKIIGREVLDALGQPTIQVEVWGFVHGKSEYLGCASAPSCDFCSADDSYYLLDSASSRFHGKGTRQAVSLVTSVLQPVIEHRQFHDQRELDSAISSTDGTMNLKKIGANTALSTSAAIAIAASNILKTPLYRHLSKSIVNKDTLAMPKLVFSFFNILKGPISRVYLIPTPTVPVDDQVRIIGEIYSHYETSMHCPIYSNGCFLLDASSLEDILAAVEIAVSGGGHTLGDDVFLGFRGSQEADKQFWVDMFETSQVVIYAEDPLLFDDKDGWARILAAAADRVVVAMGKGVASRPEKMTANLECNAVIIRPPQLGTFTRIADTVLQAEKSSKRCVFACSEVETEDTWICDLAIALGAQMIQIGSISKGENIAKINRLLEISRELDSESKENQ</sequence>
<evidence type="ECO:0000256" key="1">
    <source>
        <dbReference type="ARBA" id="ARBA00005031"/>
    </source>
</evidence>
<accession>A0ABR2IQ30</accession>
<evidence type="ECO:0000256" key="4">
    <source>
        <dbReference type="ARBA" id="ARBA00022842"/>
    </source>
</evidence>
<reference evidence="9 10" key="1">
    <citation type="submission" date="2024-04" db="EMBL/GenBank/DDBJ databases">
        <title>Tritrichomonas musculus Genome.</title>
        <authorList>
            <person name="Alves-Ferreira E."/>
            <person name="Grigg M."/>
            <person name="Lorenzi H."/>
            <person name="Galac M."/>
        </authorList>
    </citation>
    <scope>NUCLEOTIDE SEQUENCE [LARGE SCALE GENOMIC DNA]</scope>
    <source>
        <strain evidence="9 10">EAF2021</strain>
    </source>
</reference>
<comment type="similarity">
    <text evidence="2">Belongs to the enolase family.</text>
</comment>
<evidence type="ECO:0000256" key="2">
    <source>
        <dbReference type="ARBA" id="ARBA00009604"/>
    </source>
</evidence>
<evidence type="ECO:0000256" key="3">
    <source>
        <dbReference type="ARBA" id="ARBA00012058"/>
    </source>
</evidence>
<keyword evidence="6" id="KW-0456">Lyase</keyword>
<evidence type="ECO:0000313" key="9">
    <source>
        <dbReference type="EMBL" id="KAK8867058.1"/>
    </source>
</evidence>
<keyword evidence="10" id="KW-1185">Reference proteome</keyword>
<dbReference type="Pfam" id="PF03952">
    <property type="entry name" value="Enolase_N"/>
    <property type="match status" value="1"/>
</dbReference>
<organism evidence="9 10">
    <name type="scientific">Tritrichomonas musculus</name>
    <dbReference type="NCBI Taxonomy" id="1915356"/>
    <lineage>
        <taxon>Eukaryota</taxon>
        <taxon>Metamonada</taxon>
        <taxon>Parabasalia</taxon>
        <taxon>Tritrichomonadida</taxon>
        <taxon>Tritrichomonadidae</taxon>
        <taxon>Tritrichomonas</taxon>
    </lineage>
</organism>
<dbReference type="SUPFAM" id="SSF54826">
    <property type="entry name" value="Enolase N-terminal domain-like"/>
    <property type="match status" value="1"/>
</dbReference>
<feature type="domain" description="Enolase N-terminal" evidence="8">
    <location>
        <begin position="54"/>
        <end position="188"/>
    </location>
</feature>
<dbReference type="EC" id="4.2.1.11" evidence="3"/>